<accession>A0ABX9AHJ7</accession>
<dbReference type="EMBL" id="CP081864">
    <property type="protein sequence ID" value="QZN94615.1"/>
    <property type="molecule type" value="Genomic_DNA"/>
</dbReference>
<organism evidence="1 2">
    <name type="scientific">Symbiopectobacterium purcellii</name>
    <dbReference type="NCBI Taxonomy" id="2871826"/>
    <lineage>
        <taxon>Bacteria</taxon>
        <taxon>Pseudomonadati</taxon>
        <taxon>Pseudomonadota</taxon>
        <taxon>Gammaproteobacteria</taxon>
        <taxon>Enterobacterales</taxon>
        <taxon>Enterobacteriaceae</taxon>
    </lineage>
</organism>
<reference evidence="1 2" key="1">
    <citation type="submission" date="2021-08" db="EMBL/GenBank/DDBJ databases">
        <title>Culture and genomic analysis of Symbiopectobacterium purcellii sp. nov. gen. nov., isolated from the leafhopper Empoasca decipiens.</title>
        <authorList>
            <person name="Nadal-Jimenez P."/>
            <person name="Siozios S."/>
            <person name="Halliday N."/>
            <person name="Camara M."/>
            <person name="Hurst G.D.D."/>
        </authorList>
    </citation>
    <scope>NUCLEOTIDE SEQUENCE [LARGE SCALE GENOMIC DNA]</scope>
    <source>
        <strain evidence="1 2">SyEd1</strain>
    </source>
</reference>
<dbReference type="RefSeq" id="WP_222157736.1">
    <property type="nucleotide sequence ID" value="NZ_CP081864.1"/>
</dbReference>
<name>A0ABX9AHJ7_9ENTR</name>
<sequence>MSLMRINHVRNEIKKLEAVISNLTKNYHVNFKEYDSQLQSVEVFFNEKIKEAQNSQNWDTLYDINTQKRIYTQPLEHLESLAKFQNELMLVKHTALIENMIVKIFWCLTCLLKKEEYKNKYFIEINNFSDSFEAASKISELTDGTINLKKNSGTYMKH</sequence>
<evidence type="ECO:0000313" key="1">
    <source>
        <dbReference type="EMBL" id="QZN94615.1"/>
    </source>
</evidence>
<proteinExistence type="predicted"/>
<protein>
    <submittedName>
        <fullName evidence="1">Uncharacterized protein</fullName>
    </submittedName>
</protein>
<gene>
    <name evidence="1" type="ORF">K6K13_15125</name>
</gene>
<dbReference type="Proteomes" id="UP000825886">
    <property type="component" value="Chromosome"/>
</dbReference>
<evidence type="ECO:0000313" key="2">
    <source>
        <dbReference type="Proteomes" id="UP000825886"/>
    </source>
</evidence>
<keyword evidence="2" id="KW-1185">Reference proteome</keyword>